<protein>
    <submittedName>
        <fullName evidence="2">Uncharacterized protein</fullName>
    </submittedName>
</protein>
<proteinExistence type="predicted"/>
<comment type="caution">
    <text evidence="2">The sequence shown here is derived from an EMBL/GenBank/DDBJ whole genome shotgun (WGS) entry which is preliminary data.</text>
</comment>
<reference evidence="2" key="1">
    <citation type="submission" date="2023-03" db="EMBL/GenBank/DDBJ databases">
        <authorList>
            <person name="Steffen K."/>
            <person name="Cardenas P."/>
        </authorList>
    </citation>
    <scope>NUCLEOTIDE SEQUENCE</scope>
</reference>
<dbReference type="AlphaFoldDB" id="A0AA35T2M8"/>
<accession>A0AA35T2M8</accession>
<gene>
    <name evidence="2" type="ORF">GBAR_LOCUS22347</name>
</gene>
<name>A0AA35T2M8_GEOBA</name>
<feature type="transmembrane region" description="Helical" evidence="1">
    <location>
        <begin position="12"/>
        <end position="32"/>
    </location>
</feature>
<evidence type="ECO:0000256" key="1">
    <source>
        <dbReference type="SAM" id="Phobius"/>
    </source>
</evidence>
<dbReference type="EMBL" id="CASHTH010003082">
    <property type="protein sequence ID" value="CAI8040099.1"/>
    <property type="molecule type" value="Genomic_DNA"/>
</dbReference>
<sequence>MKFAEGLHFSAFHFFSTTVLLSLKPINLAWGFQKRSSLRCQEANVDS</sequence>
<keyword evidence="3" id="KW-1185">Reference proteome</keyword>
<keyword evidence="1" id="KW-0812">Transmembrane</keyword>
<dbReference type="Proteomes" id="UP001174909">
    <property type="component" value="Unassembled WGS sequence"/>
</dbReference>
<evidence type="ECO:0000313" key="3">
    <source>
        <dbReference type="Proteomes" id="UP001174909"/>
    </source>
</evidence>
<keyword evidence="1" id="KW-1133">Transmembrane helix</keyword>
<keyword evidence="1" id="KW-0472">Membrane</keyword>
<organism evidence="2 3">
    <name type="scientific">Geodia barretti</name>
    <name type="common">Barrett's horny sponge</name>
    <dbReference type="NCBI Taxonomy" id="519541"/>
    <lineage>
        <taxon>Eukaryota</taxon>
        <taxon>Metazoa</taxon>
        <taxon>Porifera</taxon>
        <taxon>Demospongiae</taxon>
        <taxon>Heteroscleromorpha</taxon>
        <taxon>Tetractinellida</taxon>
        <taxon>Astrophorina</taxon>
        <taxon>Geodiidae</taxon>
        <taxon>Geodia</taxon>
    </lineage>
</organism>
<evidence type="ECO:0000313" key="2">
    <source>
        <dbReference type="EMBL" id="CAI8040099.1"/>
    </source>
</evidence>